<feature type="transmembrane region" description="Helical" evidence="8">
    <location>
        <begin position="321"/>
        <end position="342"/>
    </location>
</feature>
<feature type="transmembrane region" description="Helical" evidence="8">
    <location>
        <begin position="421"/>
        <end position="441"/>
    </location>
</feature>
<dbReference type="PROSITE" id="PS00217">
    <property type="entry name" value="SUGAR_TRANSPORT_2"/>
    <property type="match status" value="1"/>
</dbReference>
<reference evidence="10 11" key="1">
    <citation type="submission" date="2021-05" db="EMBL/GenBank/DDBJ databases">
        <title>Mycobacterium acidophilum sp. nov., an extremely acid-tolerant member of the genus Mycobacterium.</title>
        <authorList>
            <person name="Xia J."/>
        </authorList>
    </citation>
    <scope>NUCLEOTIDE SEQUENCE [LARGE SCALE GENOMIC DNA]</scope>
    <source>
        <strain evidence="10 11">M1</strain>
    </source>
</reference>
<comment type="similarity">
    <text evidence="2 7">Belongs to the major facilitator superfamily. Sugar transporter (TC 2.A.1.1) family.</text>
</comment>
<dbReference type="InterPro" id="IPR005828">
    <property type="entry name" value="MFS_sugar_transport-like"/>
</dbReference>
<dbReference type="PANTHER" id="PTHR48023">
    <property type="entry name" value="D-XYLOSE-PROTON SYMPORTER-LIKE 2"/>
    <property type="match status" value="1"/>
</dbReference>
<dbReference type="InterPro" id="IPR050820">
    <property type="entry name" value="MFS_Sugar_Transporter"/>
</dbReference>
<comment type="caution">
    <text evidence="10">The sequence shown here is derived from an EMBL/GenBank/DDBJ whole genome shotgun (WGS) entry which is preliminary data.</text>
</comment>
<dbReference type="PROSITE" id="PS00216">
    <property type="entry name" value="SUGAR_TRANSPORT_1"/>
    <property type="match status" value="1"/>
</dbReference>
<protein>
    <submittedName>
        <fullName evidence="10">Sugar porter family MFS transporter</fullName>
    </submittedName>
</protein>
<keyword evidence="3 7" id="KW-0813">Transport</keyword>
<dbReference type="InterPro" id="IPR020846">
    <property type="entry name" value="MFS_dom"/>
</dbReference>
<feature type="domain" description="Major facilitator superfamily (MFS) profile" evidence="9">
    <location>
        <begin position="9"/>
        <end position="448"/>
    </location>
</feature>
<evidence type="ECO:0000256" key="3">
    <source>
        <dbReference type="ARBA" id="ARBA00022448"/>
    </source>
</evidence>
<feature type="transmembrane region" description="Helical" evidence="8">
    <location>
        <begin position="74"/>
        <end position="94"/>
    </location>
</feature>
<evidence type="ECO:0000313" key="11">
    <source>
        <dbReference type="Proteomes" id="UP001519535"/>
    </source>
</evidence>
<evidence type="ECO:0000259" key="9">
    <source>
        <dbReference type="PROSITE" id="PS50850"/>
    </source>
</evidence>
<evidence type="ECO:0000256" key="1">
    <source>
        <dbReference type="ARBA" id="ARBA00004651"/>
    </source>
</evidence>
<feature type="transmembrane region" description="Helical" evidence="8">
    <location>
        <begin position="172"/>
        <end position="190"/>
    </location>
</feature>
<dbReference type="EMBL" id="JAHCLR010000006">
    <property type="protein sequence ID" value="MBS9533022.1"/>
    <property type="molecule type" value="Genomic_DNA"/>
</dbReference>
<evidence type="ECO:0000313" key="10">
    <source>
        <dbReference type="EMBL" id="MBS9533022.1"/>
    </source>
</evidence>
<dbReference type="PRINTS" id="PR00171">
    <property type="entry name" value="SUGRTRNSPORT"/>
</dbReference>
<evidence type="ECO:0000256" key="4">
    <source>
        <dbReference type="ARBA" id="ARBA00022692"/>
    </source>
</evidence>
<dbReference type="InterPro" id="IPR003663">
    <property type="entry name" value="Sugar/inositol_transpt"/>
</dbReference>
<feature type="transmembrane region" description="Helical" evidence="8">
    <location>
        <begin position="362"/>
        <end position="384"/>
    </location>
</feature>
<feature type="transmembrane region" description="Helical" evidence="8">
    <location>
        <begin position="141"/>
        <end position="160"/>
    </location>
</feature>
<feature type="transmembrane region" description="Helical" evidence="8">
    <location>
        <begin position="252"/>
        <end position="277"/>
    </location>
</feature>
<dbReference type="RefSeq" id="WP_214091902.1">
    <property type="nucleotide sequence ID" value="NZ_JAHCLR010000006.1"/>
</dbReference>
<evidence type="ECO:0000256" key="6">
    <source>
        <dbReference type="ARBA" id="ARBA00023136"/>
    </source>
</evidence>
<dbReference type="PROSITE" id="PS50850">
    <property type="entry name" value="MFS"/>
    <property type="match status" value="1"/>
</dbReference>
<dbReference type="SUPFAM" id="SSF103473">
    <property type="entry name" value="MFS general substrate transporter"/>
    <property type="match status" value="1"/>
</dbReference>
<evidence type="ECO:0000256" key="5">
    <source>
        <dbReference type="ARBA" id="ARBA00022989"/>
    </source>
</evidence>
<dbReference type="Proteomes" id="UP001519535">
    <property type="component" value="Unassembled WGS sequence"/>
</dbReference>
<keyword evidence="11" id="KW-1185">Reference proteome</keyword>
<evidence type="ECO:0000256" key="2">
    <source>
        <dbReference type="ARBA" id="ARBA00010992"/>
    </source>
</evidence>
<dbReference type="InterPro" id="IPR036259">
    <property type="entry name" value="MFS_trans_sf"/>
</dbReference>
<evidence type="ECO:0000256" key="8">
    <source>
        <dbReference type="SAM" id="Phobius"/>
    </source>
</evidence>
<feature type="transmembrane region" description="Helical" evidence="8">
    <location>
        <begin position="40"/>
        <end position="62"/>
    </location>
</feature>
<sequence>MHARVAVRAASAAAIGGLVFGYDVSLINSTIGAIRDEFVIGPVVLGMVAGVSLLGAAVGAILTGRIADRLGRLAVMRLAAALYVIGAVGAGLAIDIEVLVVFRVISGLGIGVTSAVIPAYIAEVSPPQLRGRLGSLKQLAIVCGIFVAPLVGWALMALAGGADADLWLGLPAWRWMFFAEAIPALAYGAMTITLPESPRHLVAVQRLPQARRVIALLYGERDADATVDAIRETLGHEVPPSWRVLHRPGGGLYPIVWVGLGLAVFQQIVGINVIFFYSTVLWQAVGFGVSSSFAITVATNAVNVAVTVVAIGLIDRVGRRRLLLAGSAGMTVTLATMTVLFARAPIVDGAPHLAPVPGAVALVAANLFVIAFGVSWGPVVWVLLGEMFPNRIRAAALGLGAAAQWLANWVIAATFPVLSGALGLAFAAYTLNALLSGLFVWRWVRETRGVSLEDMPDHA</sequence>
<gene>
    <name evidence="10" type="ORF">KIH27_05395</name>
</gene>
<keyword evidence="5 8" id="KW-1133">Transmembrane helix</keyword>
<feature type="transmembrane region" description="Helical" evidence="8">
    <location>
        <begin position="289"/>
        <end position="314"/>
    </location>
</feature>
<name>A0ABS5RGA0_9MYCO</name>
<comment type="subcellular location">
    <subcellularLocation>
        <location evidence="1">Cell membrane</location>
        <topology evidence="1">Multi-pass membrane protein</topology>
    </subcellularLocation>
</comment>
<dbReference type="Pfam" id="PF00083">
    <property type="entry name" value="Sugar_tr"/>
    <property type="match status" value="1"/>
</dbReference>
<accession>A0ABS5RGA0</accession>
<feature type="transmembrane region" description="Helical" evidence="8">
    <location>
        <begin position="396"/>
        <end position="415"/>
    </location>
</feature>
<proteinExistence type="inferred from homology"/>
<dbReference type="Gene3D" id="1.20.1250.20">
    <property type="entry name" value="MFS general substrate transporter like domains"/>
    <property type="match status" value="1"/>
</dbReference>
<organism evidence="10 11">
    <name type="scientific">Mycolicibacter acidiphilus</name>
    <dbReference type="NCBI Taxonomy" id="2835306"/>
    <lineage>
        <taxon>Bacteria</taxon>
        <taxon>Bacillati</taxon>
        <taxon>Actinomycetota</taxon>
        <taxon>Actinomycetes</taxon>
        <taxon>Mycobacteriales</taxon>
        <taxon>Mycobacteriaceae</taxon>
        <taxon>Mycolicibacter</taxon>
    </lineage>
</organism>
<dbReference type="PANTHER" id="PTHR48023:SF4">
    <property type="entry name" value="D-XYLOSE-PROTON SYMPORTER-LIKE 2"/>
    <property type="match status" value="1"/>
</dbReference>
<evidence type="ECO:0000256" key="7">
    <source>
        <dbReference type="RuleBase" id="RU003346"/>
    </source>
</evidence>
<dbReference type="NCBIfam" id="TIGR00879">
    <property type="entry name" value="SP"/>
    <property type="match status" value="1"/>
</dbReference>
<feature type="transmembrane region" description="Helical" evidence="8">
    <location>
        <begin position="100"/>
        <end position="121"/>
    </location>
</feature>
<keyword evidence="4 8" id="KW-0812">Transmembrane</keyword>
<dbReference type="InterPro" id="IPR005829">
    <property type="entry name" value="Sugar_transporter_CS"/>
</dbReference>
<keyword evidence="6 8" id="KW-0472">Membrane</keyword>